<evidence type="ECO:0000256" key="6">
    <source>
        <dbReference type="ARBA" id="ARBA00022777"/>
    </source>
</evidence>
<dbReference type="OrthoDB" id="368131at2"/>
<accession>A0A3E3J1E6</accession>
<dbReference type="Pfam" id="PF00512">
    <property type="entry name" value="HisKA"/>
    <property type="match status" value="1"/>
</dbReference>
<dbReference type="CDD" id="cd00075">
    <property type="entry name" value="HATPase"/>
    <property type="match status" value="1"/>
</dbReference>
<evidence type="ECO:0000256" key="10">
    <source>
        <dbReference type="SAM" id="Phobius"/>
    </source>
</evidence>
<sequence>MKSLFKIYRRYIFSAAWIAGTVILVNLLALFGVSAYFHSQSRNSPARGTRLRVTQAAQMLEQNPDGTVRMSEEGTACLDSSGAEFAFLLNDAGDVIWDWRLPDEIPTHFRLGEVASFSRWYLKDYPVRVWNCDAGLLVIGEPKFTAAKYSVEFSRDSIRNVPYFLLALVGANILLVLILAVLSGYRLYASLRPVASGIDGLSSGRKVLVPEHGLVGDLGRKLNQAARMLEQQRWNLEKRDTARTEWISGVSHDIRTPLSMVMGYADNLENDAALPEEARKQAGIIKEQSLKIKTLIEDLNLTSKLEYQMQPLRMEKYVPAALLRSVAVSCLNGGLEEGYELEADIGEELEGLVLAGDVRLMTRALHNLIGNSIRHNTGCRILLSGRLVQQGPVPLCRIGVKDDGNGIPQEIRDILEEKPAMGGPGAAEGGKSLAGQPGNPKGQSGNPSGQPHIMGLRIVKQIINAHGGRMEFSGDGREVILLLPVTGTLDTEKKKEKKKWWEILWYGENRIKTLEKN</sequence>
<dbReference type="Gene3D" id="3.30.565.10">
    <property type="entry name" value="Histidine kinase-like ATPase, C-terminal domain"/>
    <property type="match status" value="1"/>
</dbReference>
<feature type="region of interest" description="Disordered" evidence="9">
    <location>
        <begin position="419"/>
        <end position="451"/>
    </location>
</feature>
<evidence type="ECO:0000313" key="12">
    <source>
        <dbReference type="EMBL" id="RGE73168.1"/>
    </source>
</evidence>
<dbReference type="AlphaFoldDB" id="A0A3E3J1E6"/>
<gene>
    <name evidence="12" type="ORF">DWY69_06730</name>
</gene>
<feature type="transmembrane region" description="Helical" evidence="10">
    <location>
        <begin position="163"/>
        <end position="182"/>
    </location>
</feature>
<dbReference type="InterPro" id="IPR036097">
    <property type="entry name" value="HisK_dim/P_sf"/>
</dbReference>
<dbReference type="InterPro" id="IPR003594">
    <property type="entry name" value="HATPase_dom"/>
</dbReference>
<dbReference type="PANTHER" id="PTHR45436:SF5">
    <property type="entry name" value="SENSOR HISTIDINE KINASE TRCS"/>
    <property type="match status" value="1"/>
</dbReference>
<dbReference type="InterPro" id="IPR005467">
    <property type="entry name" value="His_kinase_dom"/>
</dbReference>
<keyword evidence="8" id="KW-0902">Two-component regulatory system</keyword>
<comment type="catalytic activity">
    <reaction evidence="1">
        <text>ATP + protein L-histidine = ADP + protein N-phospho-L-histidine.</text>
        <dbReference type="EC" id="2.7.13.3"/>
    </reaction>
</comment>
<dbReference type="RefSeq" id="WP_025488171.1">
    <property type="nucleotide sequence ID" value="NZ_CALBAU010000168.1"/>
</dbReference>
<evidence type="ECO:0000256" key="1">
    <source>
        <dbReference type="ARBA" id="ARBA00000085"/>
    </source>
</evidence>
<dbReference type="InterPro" id="IPR050428">
    <property type="entry name" value="TCS_sensor_his_kinase"/>
</dbReference>
<dbReference type="Gene3D" id="1.10.287.130">
    <property type="match status" value="1"/>
</dbReference>
<evidence type="ECO:0000256" key="8">
    <source>
        <dbReference type="ARBA" id="ARBA00023012"/>
    </source>
</evidence>
<evidence type="ECO:0000313" key="13">
    <source>
        <dbReference type="Proteomes" id="UP000261166"/>
    </source>
</evidence>
<evidence type="ECO:0000256" key="7">
    <source>
        <dbReference type="ARBA" id="ARBA00022989"/>
    </source>
</evidence>
<dbReference type="SUPFAM" id="SSF55874">
    <property type="entry name" value="ATPase domain of HSP90 chaperone/DNA topoisomerase II/histidine kinase"/>
    <property type="match status" value="1"/>
</dbReference>
<dbReference type="SUPFAM" id="SSF47384">
    <property type="entry name" value="Homodimeric domain of signal transducing histidine kinase"/>
    <property type="match status" value="1"/>
</dbReference>
<reference evidence="12 13" key="1">
    <citation type="submission" date="2018-08" db="EMBL/GenBank/DDBJ databases">
        <title>A genome reference for cultivated species of the human gut microbiota.</title>
        <authorList>
            <person name="Zou Y."/>
            <person name="Xue W."/>
            <person name="Luo G."/>
        </authorList>
    </citation>
    <scope>NUCLEOTIDE SEQUENCE [LARGE SCALE GENOMIC DNA]</scope>
    <source>
        <strain evidence="12 13">AF26-4BH</strain>
    </source>
</reference>
<feature type="domain" description="Histidine kinase" evidence="11">
    <location>
        <begin position="249"/>
        <end position="487"/>
    </location>
</feature>
<proteinExistence type="predicted"/>
<feature type="transmembrane region" description="Helical" evidence="10">
    <location>
        <begin position="12"/>
        <end position="37"/>
    </location>
</feature>
<dbReference type="InterPro" id="IPR036890">
    <property type="entry name" value="HATPase_C_sf"/>
</dbReference>
<evidence type="ECO:0000256" key="2">
    <source>
        <dbReference type="ARBA" id="ARBA00012438"/>
    </source>
</evidence>
<evidence type="ECO:0000256" key="5">
    <source>
        <dbReference type="ARBA" id="ARBA00022692"/>
    </source>
</evidence>
<dbReference type="Proteomes" id="UP000261166">
    <property type="component" value="Unassembled WGS sequence"/>
</dbReference>
<name>A0A3E3J1E6_9FIRM</name>
<protein>
    <recommendedName>
        <fullName evidence="2">histidine kinase</fullName>
        <ecNumber evidence="2">2.7.13.3</ecNumber>
    </recommendedName>
</protein>
<dbReference type="CDD" id="cd00082">
    <property type="entry name" value="HisKA"/>
    <property type="match status" value="1"/>
</dbReference>
<dbReference type="Pfam" id="PF02518">
    <property type="entry name" value="HATPase_c"/>
    <property type="match status" value="1"/>
</dbReference>
<evidence type="ECO:0000259" key="11">
    <source>
        <dbReference type="PROSITE" id="PS50109"/>
    </source>
</evidence>
<keyword evidence="10" id="KW-0472">Membrane</keyword>
<evidence type="ECO:0000256" key="3">
    <source>
        <dbReference type="ARBA" id="ARBA00022553"/>
    </source>
</evidence>
<comment type="caution">
    <text evidence="12">The sequence shown here is derived from an EMBL/GenBank/DDBJ whole genome shotgun (WGS) entry which is preliminary data.</text>
</comment>
<dbReference type="EC" id="2.7.13.3" evidence="2"/>
<keyword evidence="7 10" id="KW-1133">Transmembrane helix</keyword>
<dbReference type="GO" id="GO:0000155">
    <property type="term" value="F:phosphorelay sensor kinase activity"/>
    <property type="evidence" value="ECO:0007669"/>
    <property type="project" value="InterPro"/>
</dbReference>
<dbReference type="PANTHER" id="PTHR45436">
    <property type="entry name" value="SENSOR HISTIDINE KINASE YKOH"/>
    <property type="match status" value="1"/>
</dbReference>
<dbReference type="SMART" id="SM00388">
    <property type="entry name" value="HisKA"/>
    <property type="match status" value="1"/>
</dbReference>
<keyword evidence="6 12" id="KW-0418">Kinase</keyword>
<keyword evidence="5 10" id="KW-0812">Transmembrane</keyword>
<dbReference type="PROSITE" id="PS50109">
    <property type="entry name" value="HIS_KIN"/>
    <property type="match status" value="1"/>
</dbReference>
<dbReference type="EMBL" id="QVLU01000004">
    <property type="protein sequence ID" value="RGE73168.1"/>
    <property type="molecule type" value="Genomic_DNA"/>
</dbReference>
<evidence type="ECO:0000256" key="4">
    <source>
        <dbReference type="ARBA" id="ARBA00022679"/>
    </source>
</evidence>
<evidence type="ECO:0000256" key="9">
    <source>
        <dbReference type="SAM" id="MobiDB-lite"/>
    </source>
</evidence>
<dbReference type="InterPro" id="IPR003661">
    <property type="entry name" value="HisK_dim/P_dom"/>
</dbReference>
<organism evidence="12 13">
    <name type="scientific">Eisenbergiella massiliensis</name>
    <dbReference type="NCBI Taxonomy" id="1720294"/>
    <lineage>
        <taxon>Bacteria</taxon>
        <taxon>Bacillati</taxon>
        <taxon>Bacillota</taxon>
        <taxon>Clostridia</taxon>
        <taxon>Lachnospirales</taxon>
        <taxon>Lachnospiraceae</taxon>
        <taxon>Eisenbergiella</taxon>
    </lineage>
</organism>
<keyword evidence="4" id="KW-0808">Transferase</keyword>
<dbReference type="SMART" id="SM00387">
    <property type="entry name" value="HATPase_c"/>
    <property type="match status" value="1"/>
</dbReference>
<keyword evidence="3" id="KW-0597">Phosphoprotein</keyword>